<dbReference type="AlphaFoldDB" id="A0A9K3IVY0"/>
<reference evidence="1" key="1">
    <citation type="journal article" date="2017" name="Nature">
        <title>The sunflower genome provides insights into oil metabolism, flowering and Asterid evolution.</title>
        <authorList>
            <person name="Badouin H."/>
            <person name="Gouzy J."/>
            <person name="Grassa C.J."/>
            <person name="Murat F."/>
            <person name="Staton S.E."/>
            <person name="Cottret L."/>
            <person name="Lelandais-Briere C."/>
            <person name="Owens G.L."/>
            <person name="Carrere S."/>
            <person name="Mayjonade B."/>
            <person name="Legrand L."/>
            <person name="Gill N."/>
            <person name="Kane N.C."/>
            <person name="Bowers J.E."/>
            <person name="Hubner S."/>
            <person name="Bellec A."/>
            <person name="Berard A."/>
            <person name="Berges H."/>
            <person name="Blanchet N."/>
            <person name="Boniface M.C."/>
            <person name="Brunel D."/>
            <person name="Catrice O."/>
            <person name="Chaidir N."/>
            <person name="Claudel C."/>
            <person name="Donnadieu C."/>
            <person name="Faraut T."/>
            <person name="Fievet G."/>
            <person name="Helmstetter N."/>
            <person name="King M."/>
            <person name="Knapp S.J."/>
            <person name="Lai Z."/>
            <person name="Le Paslier M.C."/>
            <person name="Lippi Y."/>
            <person name="Lorenzon L."/>
            <person name="Mandel J.R."/>
            <person name="Marage G."/>
            <person name="Marchand G."/>
            <person name="Marquand E."/>
            <person name="Bret-Mestries E."/>
            <person name="Morien E."/>
            <person name="Nambeesan S."/>
            <person name="Nguyen T."/>
            <person name="Pegot-Espagnet P."/>
            <person name="Pouilly N."/>
            <person name="Raftis F."/>
            <person name="Sallet E."/>
            <person name="Schiex T."/>
            <person name="Thomas J."/>
            <person name="Vandecasteele C."/>
            <person name="Vares D."/>
            <person name="Vear F."/>
            <person name="Vautrin S."/>
            <person name="Crespi M."/>
            <person name="Mangin B."/>
            <person name="Burke J.M."/>
            <person name="Salse J."/>
            <person name="Munos S."/>
            <person name="Vincourt P."/>
            <person name="Rieseberg L.H."/>
            <person name="Langlade N.B."/>
        </authorList>
    </citation>
    <scope>NUCLEOTIDE SEQUENCE</scope>
    <source>
        <tissue evidence="1">Leaves</tissue>
    </source>
</reference>
<evidence type="ECO:0000313" key="2">
    <source>
        <dbReference type="Proteomes" id="UP000215914"/>
    </source>
</evidence>
<gene>
    <name evidence="1" type="ORF">HanXRQr2_Chr05g0193601</name>
</gene>
<keyword evidence="2" id="KW-1185">Reference proteome</keyword>
<protein>
    <submittedName>
        <fullName evidence="1">Uncharacterized protein</fullName>
    </submittedName>
</protein>
<name>A0A9K3IVY0_HELAN</name>
<evidence type="ECO:0000313" key="1">
    <source>
        <dbReference type="EMBL" id="KAF5804131.1"/>
    </source>
</evidence>
<sequence length="79" mass="9907">MLELEGSTSIQKVGFFYQNKQQFILLTKTLLYKSKFIRHLCYTYQFIFHVNYVCFERVYFENEFFFFFFFENELLVEFN</sequence>
<comment type="caution">
    <text evidence="1">The sequence shown here is derived from an EMBL/GenBank/DDBJ whole genome shotgun (WGS) entry which is preliminary data.</text>
</comment>
<reference evidence="1" key="2">
    <citation type="submission" date="2020-06" db="EMBL/GenBank/DDBJ databases">
        <title>Helianthus annuus Genome sequencing and assembly Release 2.</title>
        <authorList>
            <person name="Gouzy J."/>
            <person name="Langlade N."/>
            <person name="Munos S."/>
        </authorList>
    </citation>
    <scope>NUCLEOTIDE SEQUENCE</scope>
    <source>
        <tissue evidence="1">Leaves</tissue>
    </source>
</reference>
<dbReference type="Gramene" id="mRNA:HanXRQr2_Chr05g0193601">
    <property type="protein sequence ID" value="mRNA:HanXRQr2_Chr05g0193601"/>
    <property type="gene ID" value="HanXRQr2_Chr05g0193601"/>
</dbReference>
<organism evidence="1 2">
    <name type="scientific">Helianthus annuus</name>
    <name type="common">Common sunflower</name>
    <dbReference type="NCBI Taxonomy" id="4232"/>
    <lineage>
        <taxon>Eukaryota</taxon>
        <taxon>Viridiplantae</taxon>
        <taxon>Streptophyta</taxon>
        <taxon>Embryophyta</taxon>
        <taxon>Tracheophyta</taxon>
        <taxon>Spermatophyta</taxon>
        <taxon>Magnoliopsida</taxon>
        <taxon>eudicotyledons</taxon>
        <taxon>Gunneridae</taxon>
        <taxon>Pentapetalae</taxon>
        <taxon>asterids</taxon>
        <taxon>campanulids</taxon>
        <taxon>Asterales</taxon>
        <taxon>Asteraceae</taxon>
        <taxon>Asteroideae</taxon>
        <taxon>Heliantheae alliance</taxon>
        <taxon>Heliantheae</taxon>
        <taxon>Helianthus</taxon>
    </lineage>
</organism>
<dbReference type="Proteomes" id="UP000215914">
    <property type="component" value="Unassembled WGS sequence"/>
</dbReference>
<dbReference type="EMBL" id="MNCJ02000320">
    <property type="protein sequence ID" value="KAF5804131.1"/>
    <property type="molecule type" value="Genomic_DNA"/>
</dbReference>
<proteinExistence type="predicted"/>
<accession>A0A9K3IVY0</accession>